<sequence>MCMWCTATRNLQRPELDWRRFYPLYDDRDACLFQATPFPGVADPPLSFVHSVTTQAYDGKERVIPFSPENEARIESLVESFNTGFSPFARLTIHIHISFTTHRCSDGSLPICPLRFSTSAKNAQFVYPHTVTRSTYISKWTQASDVWKAFNPALCRLPEMPSCSFCGIVVSIPALPMLALCQTSMRRVELEIISPGEYTTSALLTIEDILTGHTRLGSLTLAGLCLTYALSKMSRQN</sequence>
<name>A0A9P6DY66_9AGAM</name>
<dbReference type="OrthoDB" id="3303567at2759"/>
<organism evidence="1 2">
    <name type="scientific">Hydnum rufescens UP504</name>
    <dbReference type="NCBI Taxonomy" id="1448309"/>
    <lineage>
        <taxon>Eukaryota</taxon>
        <taxon>Fungi</taxon>
        <taxon>Dikarya</taxon>
        <taxon>Basidiomycota</taxon>
        <taxon>Agaricomycotina</taxon>
        <taxon>Agaricomycetes</taxon>
        <taxon>Cantharellales</taxon>
        <taxon>Hydnaceae</taxon>
        <taxon>Hydnum</taxon>
    </lineage>
</organism>
<evidence type="ECO:0000313" key="2">
    <source>
        <dbReference type="Proteomes" id="UP000886523"/>
    </source>
</evidence>
<gene>
    <name evidence="1" type="ORF">BS47DRAFT_1337394</name>
</gene>
<feature type="non-terminal residue" evidence="1">
    <location>
        <position position="237"/>
    </location>
</feature>
<protein>
    <submittedName>
        <fullName evidence="1">Uncharacterized protein</fullName>
    </submittedName>
</protein>
<accession>A0A9P6DY66</accession>
<dbReference type="Proteomes" id="UP000886523">
    <property type="component" value="Unassembled WGS sequence"/>
</dbReference>
<dbReference type="AlphaFoldDB" id="A0A9P6DY66"/>
<comment type="caution">
    <text evidence="1">The sequence shown here is derived from an EMBL/GenBank/DDBJ whole genome shotgun (WGS) entry which is preliminary data.</text>
</comment>
<proteinExistence type="predicted"/>
<dbReference type="EMBL" id="MU128919">
    <property type="protein sequence ID" value="KAF9519171.1"/>
    <property type="molecule type" value="Genomic_DNA"/>
</dbReference>
<reference evidence="1" key="1">
    <citation type="journal article" date="2020" name="Nat. Commun.">
        <title>Large-scale genome sequencing of mycorrhizal fungi provides insights into the early evolution of symbiotic traits.</title>
        <authorList>
            <person name="Miyauchi S."/>
            <person name="Kiss E."/>
            <person name="Kuo A."/>
            <person name="Drula E."/>
            <person name="Kohler A."/>
            <person name="Sanchez-Garcia M."/>
            <person name="Morin E."/>
            <person name="Andreopoulos B."/>
            <person name="Barry K.W."/>
            <person name="Bonito G."/>
            <person name="Buee M."/>
            <person name="Carver A."/>
            <person name="Chen C."/>
            <person name="Cichocki N."/>
            <person name="Clum A."/>
            <person name="Culley D."/>
            <person name="Crous P.W."/>
            <person name="Fauchery L."/>
            <person name="Girlanda M."/>
            <person name="Hayes R.D."/>
            <person name="Keri Z."/>
            <person name="LaButti K."/>
            <person name="Lipzen A."/>
            <person name="Lombard V."/>
            <person name="Magnuson J."/>
            <person name="Maillard F."/>
            <person name="Murat C."/>
            <person name="Nolan M."/>
            <person name="Ohm R.A."/>
            <person name="Pangilinan J."/>
            <person name="Pereira M.F."/>
            <person name="Perotto S."/>
            <person name="Peter M."/>
            <person name="Pfister S."/>
            <person name="Riley R."/>
            <person name="Sitrit Y."/>
            <person name="Stielow J.B."/>
            <person name="Szollosi G."/>
            <person name="Zifcakova L."/>
            <person name="Stursova M."/>
            <person name="Spatafora J.W."/>
            <person name="Tedersoo L."/>
            <person name="Vaario L.M."/>
            <person name="Yamada A."/>
            <person name="Yan M."/>
            <person name="Wang P."/>
            <person name="Xu J."/>
            <person name="Bruns T."/>
            <person name="Baldrian P."/>
            <person name="Vilgalys R."/>
            <person name="Dunand C."/>
            <person name="Henrissat B."/>
            <person name="Grigoriev I.V."/>
            <person name="Hibbett D."/>
            <person name="Nagy L.G."/>
            <person name="Martin F.M."/>
        </authorList>
    </citation>
    <scope>NUCLEOTIDE SEQUENCE</scope>
    <source>
        <strain evidence="1">UP504</strain>
    </source>
</reference>
<evidence type="ECO:0000313" key="1">
    <source>
        <dbReference type="EMBL" id="KAF9519171.1"/>
    </source>
</evidence>
<keyword evidence="2" id="KW-1185">Reference proteome</keyword>